<proteinExistence type="predicted"/>
<keyword evidence="1" id="KW-1185">Reference proteome</keyword>
<sequence length="426" mass="47358">MTVCTHECRNLVTVFAVNLRKDMSLCRLLVCVSATTCLRNLQRSFSFSPKQSPAFKPRTALILSKLSKYDCEKSTGNHNDDELKKSMKKKGFDDQIVISRHETHHAKLSELQSTLIGRGLEVRVVDRRTYSMDSVNWADVVFTAGGDGTFLFGASKILHPNKPVIGLNTDPLSSHGFLCLPKWCSSNVSTTIDLLLSNHFRWLLRRRIRVTLTHLKGENLQIQPLDKRKPINRDGFEIGTSNYALDVSSCELFPPFCCSEDMTTTVLPVLALNEVFAGESLSACVSVYDISVDGAKSEKQKSSGIVISTGTGSTSWSYQINKIPKPNLMELLKTIQQIVPSLNTSQSEILTSSSDCNVEQLNVTDQHQISNTSDATYLELLAEKAEALYNNSLIFSPEDCKMLYSVRDPITNAIFNVTQPRGFASN</sequence>
<reference evidence="2 3" key="2">
    <citation type="submission" date="2023-11" db="UniProtKB">
        <authorList>
            <consortium name="WormBaseParasite"/>
        </authorList>
    </citation>
    <scope>IDENTIFICATION</scope>
</reference>
<reference evidence="1" key="1">
    <citation type="submission" date="2022-06" db="EMBL/GenBank/DDBJ databases">
        <authorList>
            <person name="Berger JAMES D."/>
            <person name="Berger JAMES D."/>
        </authorList>
    </citation>
    <scope>NUCLEOTIDE SEQUENCE [LARGE SCALE GENOMIC DNA]</scope>
</reference>
<dbReference type="PANTHER" id="PTHR13158:SF5">
    <property type="entry name" value="NAD KINASE 2, MITOCHONDRIAL"/>
    <property type="match status" value="1"/>
</dbReference>
<dbReference type="InterPro" id="IPR017438">
    <property type="entry name" value="ATP-NAD_kinase_N"/>
</dbReference>
<name>A0AA85IL71_TRIRE</name>
<dbReference type="PANTHER" id="PTHR13158">
    <property type="match status" value="1"/>
</dbReference>
<dbReference type="GO" id="GO:0003951">
    <property type="term" value="F:NAD+ kinase activity"/>
    <property type="evidence" value="ECO:0007669"/>
    <property type="project" value="InterPro"/>
</dbReference>
<dbReference type="SUPFAM" id="SSF111331">
    <property type="entry name" value="NAD kinase/diacylglycerol kinase-like"/>
    <property type="match status" value="1"/>
</dbReference>
<dbReference type="InterPro" id="IPR016064">
    <property type="entry name" value="NAD/diacylglycerol_kinase_sf"/>
</dbReference>
<dbReference type="Gene3D" id="2.60.200.30">
    <property type="entry name" value="Probable inorganic polyphosphate/atp-NAD kinase, domain 2"/>
    <property type="match status" value="1"/>
</dbReference>
<dbReference type="WBParaSite" id="TREG1_10210.2">
    <property type="protein sequence ID" value="TREG1_10210.2"/>
    <property type="gene ID" value="TREG1_10210"/>
</dbReference>
<organism evidence="1 3">
    <name type="scientific">Trichobilharzia regenti</name>
    <name type="common">Nasal bird schistosome</name>
    <dbReference type="NCBI Taxonomy" id="157069"/>
    <lineage>
        <taxon>Eukaryota</taxon>
        <taxon>Metazoa</taxon>
        <taxon>Spiralia</taxon>
        <taxon>Lophotrochozoa</taxon>
        <taxon>Platyhelminthes</taxon>
        <taxon>Trematoda</taxon>
        <taxon>Digenea</taxon>
        <taxon>Strigeidida</taxon>
        <taxon>Schistosomatoidea</taxon>
        <taxon>Schistosomatidae</taxon>
        <taxon>Trichobilharzia</taxon>
    </lineage>
</organism>
<dbReference type="Proteomes" id="UP000050795">
    <property type="component" value="Unassembled WGS sequence"/>
</dbReference>
<dbReference type="InterPro" id="IPR017437">
    <property type="entry name" value="ATP-NAD_kinase_PpnK-typ_C"/>
</dbReference>
<evidence type="ECO:0000313" key="3">
    <source>
        <dbReference type="WBParaSite" id="TREG1_10210.4"/>
    </source>
</evidence>
<evidence type="ECO:0000313" key="2">
    <source>
        <dbReference type="WBParaSite" id="TREG1_10210.2"/>
    </source>
</evidence>
<dbReference type="WBParaSite" id="TREG1_10210.4">
    <property type="protein sequence ID" value="TREG1_10210.4"/>
    <property type="gene ID" value="TREG1_10210"/>
</dbReference>
<accession>A0AA85IL71</accession>
<evidence type="ECO:0000313" key="1">
    <source>
        <dbReference type="Proteomes" id="UP000050795"/>
    </source>
</evidence>
<dbReference type="GO" id="GO:0019674">
    <property type="term" value="P:NAD+ metabolic process"/>
    <property type="evidence" value="ECO:0007669"/>
    <property type="project" value="InterPro"/>
</dbReference>
<dbReference type="Gene3D" id="3.40.50.10330">
    <property type="entry name" value="Probable inorganic polyphosphate/atp-NAD kinase, domain 1"/>
    <property type="match status" value="1"/>
</dbReference>
<dbReference type="AlphaFoldDB" id="A0AA85IL71"/>
<evidence type="ECO:0008006" key="4">
    <source>
        <dbReference type="Google" id="ProtNLM"/>
    </source>
</evidence>
<protein>
    <recommendedName>
        <fullName evidence="4">NAD(+) kinase</fullName>
    </recommendedName>
</protein>
<dbReference type="GO" id="GO:0005739">
    <property type="term" value="C:mitochondrion"/>
    <property type="evidence" value="ECO:0007669"/>
    <property type="project" value="TreeGrafter"/>
</dbReference>